<proteinExistence type="predicted"/>
<keyword evidence="3" id="KW-1185">Reference proteome</keyword>
<protein>
    <submittedName>
        <fullName evidence="2">Uncharacterized protein</fullName>
    </submittedName>
</protein>
<dbReference type="EMBL" id="QBIY01013457">
    <property type="protein sequence ID" value="RXN04184.1"/>
    <property type="molecule type" value="Genomic_DNA"/>
</dbReference>
<dbReference type="Proteomes" id="UP000290572">
    <property type="component" value="Unassembled WGS sequence"/>
</dbReference>
<feature type="compositionally biased region" description="Basic and acidic residues" evidence="1">
    <location>
        <begin position="87"/>
        <end position="116"/>
    </location>
</feature>
<gene>
    <name evidence="2" type="ORF">ROHU_034097</name>
</gene>
<comment type="caution">
    <text evidence="2">The sequence shown here is derived from an EMBL/GenBank/DDBJ whole genome shotgun (WGS) entry which is preliminary data.</text>
</comment>
<feature type="region of interest" description="Disordered" evidence="1">
    <location>
        <begin position="83"/>
        <end position="117"/>
    </location>
</feature>
<evidence type="ECO:0000256" key="1">
    <source>
        <dbReference type="SAM" id="MobiDB-lite"/>
    </source>
</evidence>
<evidence type="ECO:0000313" key="3">
    <source>
        <dbReference type="Proteomes" id="UP000290572"/>
    </source>
</evidence>
<name>A0A498LCE9_LABRO</name>
<accession>A0A498LCE9</accession>
<sequence length="174" mass="20057">MAFFWGKKRSEVLFRYRDVKTPNGFISVNHFAHLSVFLRLTNGVTQGAGSVRGRSLCRWPREAQLHERSRRTCIRVFQPRFPPLRAPRTEHPRGEARERTAGPRRCGEEPGQERTPESGLMLAARPPFKHGCCCRCRCRIHKGSLFIREPIGRVNVRRFHIRGRSVDASRTNGP</sequence>
<reference evidence="2 3" key="1">
    <citation type="submission" date="2018-03" db="EMBL/GenBank/DDBJ databases">
        <title>Draft genome sequence of Rohu Carp (Labeo rohita).</title>
        <authorList>
            <person name="Das P."/>
            <person name="Kushwaha B."/>
            <person name="Joshi C.G."/>
            <person name="Kumar D."/>
            <person name="Nagpure N.S."/>
            <person name="Sahoo L."/>
            <person name="Das S.P."/>
            <person name="Bit A."/>
            <person name="Patnaik S."/>
            <person name="Meher P.K."/>
            <person name="Jayasankar P."/>
            <person name="Koringa P.G."/>
            <person name="Patel N.V."/>
            <person name="Hinsu A.T."/>
            <person name="Kumar R."/>
            <person name="Pandey M."/>
            <person name="Agarwal S."/>
            <person name="Srivastava S."/>
            <person name="Singh M."/>
            <person name="Iquebal M.A."/>
            <person name="Jaiswal S."/>
            <person name="Angadi U.B."/>
            <person name="Kumar N."/>
            <person name="Raza M."/>
            <person name="Shah T.M."/>
            <person name="Rai A."/>
            <person name="Jena J.K."/>
        </authorList>
    </citation>
    <scope>NUCLEOTIDE SEQUENCE [LARGE SCALE GENOMIC DNA]</scope>
    <source>
        <strain evidence="2">DASCIFA01</strain>
        <tissue evidence="2">Testis</tissue>
    </source>
</reference>
<evidence type="ECO:0000313" key="2">
    <source>
        <dbReference type="EMBL" id="RXN04184.1"/>
    </source>
</evidence>
<organism evidence="2 3">
    <name type="scientific">Labeo rohita</name>
    <name type="common">Indian major carp</name>
    <name type="synonym">Cyprinus rohita</name>
    <dbReference type="NCBI Taxonomy" id="84645"/>
    <lineage>
        <taxon>Eukaryota</taxon>
        <taxon>Metazoa</taxon>
        <taxon>Chordata</taxon>
        <taxon>Craniata</taxon>
        <taxon>Vertebrata</taxon>
        <taxon>Euteleostomi</taxon>
        <taxon>Actinopterygii</taxon>
        <taxon>Neopterygii</taxon>
        <taxon>Teleostei</taxon>
        <taxon>Ostariophysi</taxon>
        <taxon>Cypriniformes</taxon>
        <taxon>Cyprinidae</taxon>
        <taxon>Labeoninae</taxon>
        <taxon>Labeonini</taxon>
        <taxon>Labeo</taxon>
    </lineage>
</organism>
<dbReference type="AlphaFoldDB" id="A0A498LCE9"/>